<feature type="chain" id="PRO_5039700850" description="Sushi domain-containing protein" evidence="3">
    <location>
        <begin position="29"/>
        <end position="94"/>
    </location>
</feature>
<dbReference type="Proteomes" id="UP000827986">
    <property type="component" value="Unassembled WGS sequence"/>
</dbReference>
<dbReference type="Gene3D" id="2.10.70.10">
    <property type="entry name" value="Complement Module, domain 1"/>
    <property type="match status" value="1"/>
</dbReference>
<evidence type="ECO:0000313" key="6">
    <source>
        <dbReference type="Proteomes" id="UP000827986"/>
    </source>
</evidence>
<name>A0A9D3X1J9_9SAUR</name>
<keyword evidence="3" id="KW-0732">Signal</keyword>
<keyword evidence="2" id="KW-0768">Sushi</keyword>
<accession>A0A9D3X1J9</accession>
<dbReference type="SUPFAM" id="SSF57535">
    <property type="entry name" value="Complement control module/SCR domain"/>
    <property type="match status" value="1"/>
</dbReference>
<gene>
    <name evidence="5" type="ORF">KIL84_006779</name>
</gene>
<evidence type="ECO:0000313" key="5">
    <source>
        <dbReference type="EMBL" id="KAH1171161.1"/>
    </source>
</evidence>
<evidence type="ECO:0000259" key="4">
    <source>
        <dbReference type="PROSITE" id="PS50923"/>
    </source>
</evidence>
<feature type="domain" description="Sushi" evidence="4">
    <location>
        <begin position="28"/>
        <end position="91"/>
    </location>
</feature>
<feature type="signal peptide" evidence="3">
    <location>
        <begin position="1"/>
        <end position="28"/>
    </location>
</feature>
<comment type="caution">
    <text evidence="2">Lacks conserved residue(s) required for the propagation of feature annotation.</text>
</comment>
<dbReference type="InterPro" id="IPR000436">
    <property type="entry name" value="Sushi_SCR_CCP_dom"/>
</dbReference>
<comment type="caution">
    <text evidence="5">The sequence shown here is derived from an EMBL/GenBank/DDBJ whole genome shotgun (WGS) entry which is preliminary data.</text>
</comment>
<dbReference type="AlphaFoldDB" id="A0A9D3X1J9"/>
<dbReference type="Pfam" id="PF00084">
    <property type="entry name" value="Sushi"/>
    <property type="match status" value="1"/>
</dbReference>
<protein>
    <recommendedName>
        <fullName evidence="4">Sushi domain-containing protein</fullName>
    </recommendedName>
</protein>
<keyword evidence="1" id="KW-1015">Disulfide bond</keyword>
<evidence type="ECO:0000256" key="1">
    <source>
        <dbReference type="ARBA" id="ARBA00023157"/>
    </source>
</evidence>
<dbReference type="EMBL" id="JAHDVG010000483">
    <property type="protein sequence ID" value="KAH1171161.1"/>
    <property type="molecule type" value="Genomic_DNA"/>
</dbReference>
<dbReference type="InterPro" id="IPR035976">
    <property type="entry name" value="Sushi/SCR/CCP_sf"/>
</dbReference>
<keyword evidence="6" id="KW-1185">Reference proteome</keyword>
<organism evidence="5 6">
    <name type="scientific">Mauremys mutica</name>
    <name type="common">yellowpond turtle</name>
    <dbReference type="NCBI Taxonomy" id="74926"/>
    <lineage>
        <taxon>Eukaryota</taxon>
        <taxon>Metazoa</taxon>
        <taxon>Chordata</taxon>
        <taxon>Craniata</taxon>
        <taxon>Vertebrata</taxon>
        <taxon>Euteleostomi</taxon>
        <taxon>Archelosauria</taxon>
        <taxon>Testudinata</taxon>
        <taxon>Testudines</taxon>
        <taxon>Cryptodira</taxon>
        <taxon>Durocryptodira</taxon>
        <taxon>Testudinoidea</taxon>
        <taxon>Geoemydidae</taxon>
        <taxon>Geoemydinae</taxon>
        <taxon>Mauremys</taxon>
    </lineage>
</organism>
<proteinExistence type="predicted"/>
<dbReference type="PROSITE" id="PS50923">
    <property type="entry name" value="SUSHI"/>
    <property type="match status" value="1"/>
</dbReference>
<evidence type="ECO:0000256" key="2">
    <source>
        <dbReference type="PROSITE-ProRule" id="PRU00302"/>
    </source>
</evidence>
<reference evidence="5" key="1">
    <citation type="submission" date="2021-09" db="EMBL/GenBank/DDBJ databases">
        <title>The genome of Mauremys mutica provides insights into the evolution of semi-aquatic lifestyle.</title>
        <authorList>
            <person name="Gong S."/>
            <person name="Gao Y."/>
        </authorList>
    </citation>
    <scope>NUCLEOTIDE SEQUENCE</scope>
    <source>
        <strain evidence="5">MM-2020</strain>
        <tissue evidence="5">Muscle</tissue>
    </source>
</reference>
<sequence>MVSAPRCRPGARGLLALLLLLPLPGARGLCGAPPRLSRARRQNTSCTEDCPIGTEVTYRCSGGFVKIPGKSDTVVCLSNSEWSNFGEFCNEHSP</sequence>
<dbReference type="SMART" id="SM00032">
    <property type="entry name" value="CCP"/>
    <property type="match status" value="1"/>
</dbReference>
<dbReference type="CDD" id="cd00033">
    <property type="entry name" value="CCP"/>
    <property type="match status" value="1"/>
</dbReference>
<evidence type="ECO:0000256" key="3">
    <source>
        <dbReference type="SAM" id="SignalP"/>
    </source>
</evidence>